<dbReference type="InterPro" id="IPR008275">
    <property type="entry name" value="CoA_E_activase_dom"/>
</dbReference>
<evidence type="ECO:0000256" key="2">
    <source>
        <dbReference type="ARBA" id="ARBA00022723"/>
    </source>
</evidence>
<comment type="cofactor">
    <cofactor evidence="1">
        <name>[4Fe-4S] cluster</name>
        <dbReference type="ChEBI" id="CHEBI:49883"/>
    </cofactor>
</comment>
<dbReference type="InterPro" id="IPR018709">
    <property type="entry name" value="CoA_activase_DUF2229"/>
</dbReference>
<dbReference type="CDD" id="cd24034">
    <property type="entry name" value="ASKHA_NBD_O66634-like_rpt1"/>
    <property type="match status" value="1"/>
</dbReference>
<evidence type="ECO:0000256" key="1">
    <source>
        <dbReference type="ARBA" id="ARBA00001966"/>
    </source>
</evidence>
<dbReference type="PATRIC" id="fig|1703775.3.peg.874"/>
<proteinExistence type="predicted"/>
<dbReference type="CDD" id="cd24035">
    <property type="entry name" value="ASKHA_NBD_O66634-like_rpt2"/>
    <property type="match status" value="1"/>
</dbReference>
<gene>
    <name evidence="7" type="ORF">AMJ44_10420</name>
</gene>
<dbReference type="InterPro" id="IPR051805">
    <property type="entry name" value="Dehydratase_Activator_Redct"/>
</dbReference>
<evidence type="ECO:0000313" key="8">
    <source>
        <dbReference type="Proteomes" id="UP000051861"/>
    </source>
</evidence>
<dbReference type="SUPFAM" id="SSF53067">
    <property type="entry name" value="Actin-like ATPase domain"/>
    <property type="match status" value="2"/>
</dbReference>
<sequence length="1387" mass="155251">MLFTGIDIGSVSVKVVQLDKDKNRARSFYRRHKGRPLITLLEILKQIPASELSSVTFTGGGGKLVSQILKQSFISEITAAHFATQHFLKEIKTLIEIGGQDSKLILFKDTHLNDFAMNSLCAAGTGSFLDQQASRLGIAIEDFGELALRSKRPPRIAGRCSVFAKTDMIHLQQKATPVEDILAGLCLGMARNFKGSVGKGKKIEMPIAFVGGVASNQGMVAAFGNVLELKNGELIVPEFHQIFGAMGAAVSSMKNSSGESLDLAALEKYLSDQKIEELGFEKLNFNAIKKIYGDGNGNGTLKGQKIKAYLGVDVGSISTNLVVMDENKNVMAKRYLMTAGRPLNAVSQGLKEIGDEIGDQVEICGVCTTGSGRYLTGDFIGADVVKNEITAQARASVEIDPKVDTIFEIGGQDSKYISLEDGAIIDFEMNKACAAGTGSFLEEQAEKLNINIKEEFGNLALNANCPARLGERCTVFMESDLVQKLQRGAPTDDLCAGLSYSIVYNYLNRVVQDKKVGDNIFFQGGVTFNRGVVAAFEKVTGKKITIPEHHEVTGAIGCCLLAQEYMGQNGGDPSKFRGFDLTRRKYAIETFECKACANRCEINRVVIEGERPLYYGSRCEKYDVEKKKSKGEHLPDLFAEREYFLEHSYKKENPERKTDIRIGIPRALFLYNEFFPFFNAYFSELDCEVVPSDPTNKEIIQDGVESVQAESCFPVKVAHGHVLNLLKKKVDYIFLPSIVELPQPNPKMESSHTCPYVLAIPYMTRAALPFEEYGTKIIEPSLYFRRGKKHIHKILYEIGKLLGRKRGQILKAIAEAEKAQERFSSSLRKRGEEVLSSLDDNNPALVIISRAYNGCDPAINLEIPKVLRNLGALAIPMDFLPLDSIDISGEWSRMYWRTGQRILAAAEIIKTDKRLNAVYITNFSCGPDSFLTKFFKKALGHKPFLMIEIDEHSSDVGAITRCEAFLDSIENIKKKSFLEEAETVSVVKPSLSDRILFIPNMCDAAYAVAAAFEANGVRAEVMPEGDQETLIWGKKYTSGKECYPCQVTTGDMIKVVKRPDFDPKKSAFFMPSVGGGCRFSYYYKLQRNVLDELGFKEVPIVSPNMSISFYRDLGIIGPKCIRQALQALIAVDMLEKCLRETRPYEVSPGETDKTYQEFLNRIRQTVRESKDLLPILEASREAFAKIKINRSAPKPLVGIVGEIFVRSSKFSNENIVRKIEEFGGEAWLPPFTEWMIYTNYIRYRETLEEKKFYDYILNFFINTIFSRDLHRLEKPFQHFLRNFHEPAMKQVEEWAAPFINITFRGEGVLGFGKSVDFVGKGASGMVNVMPFTCMPGTVFTSLIKRFRQRYNEIPFISIAYDGLDQSNNQIRLEAFMHQCAEYMKQKG</sequence>
<evidence type="ECO:0000259" key="6">
    <source>
        <dbReference type="Pfam" id="PF09989"/>
    </source>
</evidence>
<keyword evidence="3" id="KW-0408">Iron</keyword>
<evidence type="ECO:0000256" key="3">
    <source>
        <dbReference type="ARBA" id="ARBA00023004"/>
    </source>
</evidence>
<keyword evidence="4" id="KW-0411">Iron-sulfur</keyword>
<feature type="domain" description="DUF2229" evidence="6">
    <location>
        <begin position="661"/>
        <end position="879"/>
    </location>
</feature>
<accession>A0A0S7XSH6</accession>
<protein>
    <recommendedName>
        <fullName evidence="9">CoA activase</fullName>
    </recommendedName>
</protein>
<evidence type="ECO:0000256" key="4">
    <source>
        <dbReference type="ARBA" id="ARBA00023014"/>
    </source>
</evidence>
<dbReference type="InterPro" id="IPR002731">
    <property type="entry name" value="ATPase_BadF"/>
</dbReference>
<evidence type="ECO:0000313" key="7">
    <source>
        <dbReference type="EMBL" id="KPJ65366.1"/>
    </source>
</evidence>
<keyword evidence="2" id="KW-0479">Metal-binding</keyword>
<evidence type="ECO:0000259" key="5">
    <source>
        <dbReference type="Pfam" id="PF01869"/>
    </source>
</evidence>
<dbReference type="PANTHER" id="PTHR32329:SF7">
    <property type="entry name" value="ACTIVATOR OF 2-HYDROXYACYL-COA-HYDRATASE"/>
    <property type="match status" value="1"/>
</dbReference>
<dbReference type="GO" id="GO:0046872">
    <property type="term" value="F:metal ion binding"/>
    <property type="evidence" value="ECO:0007669"/>
    <property type="project" value="UniProtKB-KW"/>
</dbReference>
<dbReference type="Gene3D" id="3.40.50.11900">
    <property type="match status" value="1"/>
</dbReference>
<dbReference type="GO" id="GO:0051536">
    <property type="term" value="F:iron-sulfur cluster binding"/>
    <property type="evidence" value="ECO:0007669"/>
    <property type="project" value="UniProtKB-KW"/>
</dbReference>
<name>A0A0S7XSH6_UNCSA</name>
<evidence type="ECO:0008006" key="9">
    <source>
        <dbReference type="Google" id="ProtNLM"/>
    </source>
</evidence>
<dbReference type="InterPro" id="IPR043129">
    <property type="entry name" value="ATPase_NBD"/>
</dbReference>
<reference evidence="7 8" key="1">
    <citation type="journal article" date="2015" name="Microbiome">
        <title>Genomic resolution of linkages in carbon, nitrogen, and sulfur cycling among widespread estuary sediment bacteria.</title>
        <authorList>
            <person name="Baker B.J."/>
            <person name="Lazar C.S."/>
            <person name="Teske A.P."/>
            <person name="Dick G.J."/>
        </authorList>
    </citation>
    <scope>NUCLEOTIDE SEQUENCE [LARGE SCALE GENOMIC DNA]</scope>
    <source>
        <strain evidence="7">DG_54_3</strain>
    </source>
</reference>
<feature type="domain" description="ATPase BadF/BadG/BcrA/BcrD type" evidence="5">
    <location>
        <begin position="5"/>
        <end position="250"/>
    </location>
</feature>
<organism evidence="7 8">
    <name type="scientific">candidate division WOR-1 bacterium DG_54_3</name>
    <dbReference type="NCBI Taxonomy" id="1703775"/>
    <lineage>
        <taxon>Bacteria</taxon>
        <taxon>Bacillati</taxon>
        <taxon>Saganbacteria</taxon>
    </lineage>
</organism>
<dbReference type="Pfam" id="PF09989">
    <property type="entry name" value="DUF2229"/>
    <property type="match status" value="1"/>
</dbReference>
<dbReference type="PANTHER" id="PTHR32329">
    <property type="entry name" value="BIFUNCTIONAL PROTEIN [INCLUDES 2-HYDROXYACYL-COA DEHYDRATASE (N-TER) AND ITS ACTIVATOR DOMAIN (C_TERM)-RELATED"/>
    <property type="match status" value="1"/>
</dbReference>
<dbReference type="Pfam" id="PF01869">
    <property type="entry name" value="BcrAD_BadFG"/>
    <property type="match status" value="2"/>
</dbReference>
<feature type="domain" description="ATPase BadF/BadG/BcrA/BcrD type" evidence="5">
    <location>
        <begin position="310"/>
        <end position="562"/>
    </location>
</feature>
<dbReference type="EMBL" id="LIZX01000122">
    <property type="protein sequence ID" value="KPJ65366.1"/>
    <property type="molecule type" value="Genomic_DNA"/>
</dbReference>
<comment type="caution">
    <text evidence="7">The sequence shown here is derived from an EMBL/GenBank/DDBJ whole genome shotgun (WGS) entry which is preliminary data.</text>
</comment>
<dbReference type="NCBIfam" id="TIGR00241">
    <property type="entry name" value="CoA_E_activ"/>
    <property type="match status" value="2"/>
</dbReference>
<dbReference type="Gene3D" id="3.30.420.40">
    <property type="match status" value="4"/>
</dbReference>
<dbReference type="Proteomes" id="UP000051861">
    <property type="component" value="Unassembled WGS sequence"/>
</dbReference>